<dbReference type="InterPro" id="IPR014026">
    <property type="entry name" value="UDP-Glc/GDP-Man_DH_dimer"/>
</dbReference>
<keyword evidence="13" id="KW-1185">Reference proteome</keyword>
<gene>
    <name evidence="12" type="ORF">D1B33_01525</name>
</gene>
<comment type="caution">
    <text evidence="12">The sequence shown here is derived from an EMBL/GenBank/DDBJ whole genome shotgun (WGS) entry which is preliminary data.</text>
</comment>
<evidence type="ECO:0000256" key="5">
    <source>
        <dbReference type="ARBA" id="ARBA00023027"/>
    </source>
</evidence>
<evidence type="ECO:0000256" key="3">
    <source>
        <dbReference type="ARBA" id="ARBA00012954"/>
    </source>
</evidence>
<feature type="binding site" evidence="9">
    <location>
        <position position="321"/>
    </location>
    <ligand>
        <name>substrate</name>
    </ligand>
</feature>
<accession>A0A396SD09</accession>
<comment type="catalytic activity">
    <reaction evidence="6 7">
        <text>UDP-alpha-D-glucose + 2 NAD(+) + H2O = UDP-alpha-D-glucuronate + 2 NADH + 3 H(+)</text>
        <dbReference type="Rhea" id="RHEA:23596"/>
        <dbReference type="ChEBI" id="CHEBI:15377"/>
        <dbReference type="ChEBI" id="CHEBI:15378"/>
        <dbReference type="ChEBI" id="CHEBI:57540"/>
        <dbReference type="ChEBI" id="CHEBI:57945"/>
        <dbReference type="ChEBI" id="CHEBI:58052"/>
        <dbReference type="ChEBI" id="CHEBI:58885"/>
        <dbReference type="EC" id="1.1.1.22"/>
    </reaction>
</comment>
<name>A0A396SD09_9BACL</name>
<proteinExistence type="inferred from homology"/>
<dbReference type="Gene3D" id="3.40.50.720">
    <property type="entry name" value="NAD(P)-binding Rossmann-like Domain"/>
    <property type="match status" value="2"/>
</dbReference>
<feature type="binding site" evidence="10">
    <location>
        <position position="264"/>
    </location>
    <ligand>
        <name>NAD(+)</name>
        <dbReference type="ChEBI" id="CHEBI:57540"/>
    </ligand>
</feature>
<dbReference type="Proteomes" id="UP000265692">
    <property type="component" value="Unassembled WGS sequence"/>
</dbReference>
<feature type="active site" description="Nucleophile" evidence="8">
    <location>
        <position position="261"/>
    </location>
</feature>
<dbReference type="PIRSF" id="PIRSF500134">
    <property type="entry name" value="UDPglc_DH_bac"/>
    <property type="match status" value="1"/>
</dbReference>
<evidence type="ECO:0000256" key="10">
    <source>
        <dbReference type="PIRSR" id="PIRSR500134-3"/>
    </source>
</evidence>
<feature type="binding site" evidence="10">
    <location>
        <position position="36"/>
    </location>
    <ligand>
        <name>NAD(+)</name>
        <dbReference type="ChEBI" id="CHEBI:57540"/>
    </ligand>
</feature>
<dbReference type="PANTHER" id="PTHR43750">
    <property type="entry name" value="UDP-GLUCOSE 6-DEHYDROGENASE TUAD"/>
    <property type="match status" value="1"/>
</dbReference>
<dbReference type="InterPro" id="IPR036291">
    <property type="entry name" value="NAD(P)-bd_dom_sf"/>
</dbReference>
<dbReference type="Pfam" id="PF03721">
    <property type="entry name" value="UDPG_MGDP_dh_N"/>
    <property type="match status" value="1"/>
</dbReference>
<comment type="pathway">
    <text evidence="1">Nucleotide-sugar biosynthesis; UDP-alpha-D-glucuronate biosynthesis; UDP-alpha-D-glucuronate from UDP-alpha-D-glucose: step 1/1.</text>
</comment>
<dbReference type="InterPro" id="IPR017476">
    <property type="entry name" value="UDP-Glc/GDP-Man"/>
</dbReference>
<dbReference type="InterPro" id="IPR028357">
    <property type="entry name" value="UDPglc_DH_bac"/>
</dbReference>
<dbReference type="AlphaFoldDB" id="A0A396SD09"/>
<dbReference type="EC" id="1.1.1.22" evidence="3 7"/>
<dbReference type="PANTHER" id="PTHR43750:SF4">
    <property type="entry name" value="UDP-GLUCOSE 6-DEHYDROGENASE YWQF"/>
    <property type="match status" value="1"/>
</dbReference>
<dbReference type="InterPro" id="IPR001732">
    <property type="entry name" value="UDP-Glc/GDP-Man_DH_N"/>
</dbReference>
<dbReference type="GO" id="GO:0003979">
    <property type="term" value="F:UDP-glucose 6-dehydrogenase activity"/>
    <property type="evidence" value="ECO:0007669"/>
    <property type="project" value="UniProtKB-EC"/>
</dbReference>
<dbReference type="SUPFAM" id="SSF51735">
    <property type="entry name" value="NAD(P)-binding Rossmann-fold domains"/>
    <property type="match status" value="1"/>
</dbReference>
<protein>
    <recommendedName>
        <fullName evidence="3 7">UDP-glucose 6-dehydrogenase</fullName>
        <ecNumber evidence="3 7">1.1.1.22</ecNumber>
    </recommendedName>
</protein>
<evidence type="ECO:0000259" key="11">
    <source>
        <dbReference type="SMART" id="SM00984"/>
    </source>
</evidence>
<dbReference type="Gene3D" id="1.20.5.100">
    <property type="entry name" value="Cytochrome c1, transmembrane anchor, C-terminal"/>
    <property type="match status" value="1"/>
</dbReference>
<sequence>MYKIAVAGTGYVGLVAGVCFAEVGHQVTCVDIDKKKVEIMKSGISPIYEEGLEELMQKNNAAGRIDYTTDYQSAYKDADAIFIGVGTPEQPDGSANLSFIATVARQIAESVVKDCLVVVKSTVPVGTNDKVEQFIKDFLINDVKVEVASNPEFLAQGSAVHDTLHAERIIIGTESKQAEHLLMKIYEPFHLPIVSVSRRSAEMIKYASNDFLALKISYMNDIANLCELVGADIQDVAKGMSFDERIGSKFLNAGIGFGGSCFPKDTKALEYIARQNGYELKTVKAAIGVNNEQKTMLYKKASKRLITFNGLKVAVLGLTFKPGTDDLREAASLENVPLLLEQGANIFAYDPVGAENFAKVHPEGRGGRGSITYVSNIEHALEGANVCFIFTEWGEVKAVTPEKYKALMRTPLVYDGRNIYRVDKMQEAGVEYHSIGRKSTIREVLKESKNLELQNS</sequence>
<evidence type="ECO:0000256" key="9">
    <source>
        <dbReference type="PIRSR" id="PIRSR500134-2"/>
    </source>
</evidence>
<dbReference type="GO" id="GO:0051287">
    <property type="term" value="F:NAD binding"/>
    <property type="evidence" value="ECO:0007669"/>
    <property type="project" value="InterPro"/>
</dbReference>
<feature type="binding site" evidence="9">
    <location>
        <position position="205"/>
    </location>
    <ligand>
        <name>substrate</name>
    </ligand>
</feature>
<dbReference type="UniPathway" id="UPA00038">
    <property type="reaction ID" value="UER00491"/>
</dbReference>
<dbReference type="PIRSF" id="PIRSF000124">
    <property type="entry name" value="UDPglc_GDPman_dh"/>
    <property type="match status" value="1"/>
</dbReference>
<feature type="binding site" evidence="10">
    <location>
        <position position="31"/>
    </location>
    <ligand>
        <name>NAD(+)</name>
        <dbReference type="ChEBI" id="CHEBI:57540"/>
    </ligand>
</feature>
<evidence type="ECO:0000313" key="12">
    <source>
        <dbReference type="EMBL" id="RHW39553.1"/>
    </source>
</evidence>
<feature type="domain" description="UDP-glucose/GDP-mannose dehydrogenase C-terminal" evidence="11">
    <location>
        <begin position="314"/>
        <end position="422"/>
    </location>
</feature>
<evidence type="ECO:0000313" key="13">
    <source>
        <dbReference type="Proteomes" id="UP000265692"/>
    </source>
</evidence>
<feature type="binding site" evidence="10">
    <location>
        <position position="122"/>
    </location>
    <ligand>
        <name>NAD(+)</name>
        <dbReference type="ChEBI" id="CHEBI:57540"/>
    </ligand>
</feature>
<evidence type="ECO:0000256" key="1">
    <source>
        <dbReference type="ARBA" id="ARBA00004701"/>
    </source>
</evidence>
<comment type="similarity">
    <text evidence="2 7">Belongs to the UDP-glucose/GDP-mannose dehydrogenase family.</text>
</comment>
<dbReference type="Pfam" id="PF00984">
    <property type="entry name" value="UDPG_MGDP_dh"/>
    <property type="match status" value="1"/>
</dbReference>
<dbReference type="GO" id="GO:0000271">
    <property type="term" value="P:polysaccharide biosynthetic process"/>
    <property type="evidence" value="ECO:0007669"/>
    <property type="project" value="InterPro"/>
</dbReference>
<feature type="binding site" evidence="9">
    <location>
        <begin position="250"/>
        <end position="254"/>
    </location>
    <ligand>
        <name>substrate</name>
    </ligand>
</feature>
<dbReference type="RefSeq" id="WP_118874565.1">
    <property type="nucleotide sequence ID" value="NZ_QWEI01000001.1"/>
</dbReference>
<keyword evidence="5 7" id="KW-0520">NAD</keyword>
<evidence type="ECO:0000256" key="2">
    <source>
        <dbReference type="ARBA" id="ARBA00006601"/>
    </source>
</evidence>
<dbReference type="SMART" id="SM00984">
    <property type="entry name" value="UDPG_MGDP_dh_C"/>
    <property type="match status" value="1"/>
</dbReference>
<evidence type="ECO:0000256" key="6">
    <source>
        <dbReference type="ARBA" id="ARBA00047473"/>
    </source>
</evidence>
<dbReference type="InterPro" id="IPR008927">
    <property type="entry name" value="6-PGluconate_DH-like_C_sf"/>
</dbReference>
<feature type="binding site" evidence="10">
    <location>
        <position position="328"/>
    </location>
    <ligand>
        <name>NAD(+)</name>
        <dbReference type="ChEBI" id="CHEBI:57540"/>
    </ligand>
</feature>
<evidence type="ECO:0000256" key="8">
    <source>
        <dbReference type="PIRSR" id="PIRSR500134-1"/>
    </source>
</evidence>
<reference evidence="12 13" key="1">
    <citation type="submission" date="2018-08" db="EMBL/GenBank/DDBJ databases">
        <title>Lysinibacillus sp. YLB-03 draft genome sequence.</title>
        <authorList>
            <person name="Yu L."/>
        </authorList>
    </citation>
    <scope>NUCLEOTIDE SEQUENCE [LARGE SCALE GENOMIC DNA]</scope>
    <source>
        <strain evidence="12 13">YLB-03</strain>
    </source>
</reference>
<dbReference type="EMBL" id="QWEI01000001">
    <property type="protein sequence ID" value="RHW39553.1"/>
    <property type="molecule type" value="Genomic_DNA"/>
</dbReference>
<keyword evidence="4 7" id="KW-0560">Oxidoreductase</keyword>
<dbReference type="Pfam" id="PF03720">
    <property type="entry name" value="UDPG_MGDP_dh_C"/>
    <property type="match status" value="1"/>
</dbReference>
<feature type="binding site" evidence="10">
    <location>
        <position position="87"/>
    </location>
    <ligand>
        <name>NAD(+)</name>
        <dbReference type="ChEBI" id="CHEBI:57540"/>
    </ligand>
</feature>
<evidence type="ECO:0000256" key="7">
    <source>
        <dbReference type="PIRNR" id="PIRNR000124"/>
    </source>
</evidence>
<dbReference type="InterPro" id="IPR036220">
    <property type="entry name" value="UDP-Glc/GDP-Man_DH_C_sf"/>
</dbReference>
<dbReference type="OrthoDB" id="9803238at2"/>
<dbReference type="SUPFAM" id="SSF48179">
    <property type="entry name" value="6-phosphogluconate dehydrogenase C-terminal domain-like"/>
    <property type="match status" value="1"/>
</dbReference>
<evidence type="ECO:0000256" key="4">
    <source>
        <dbReference type="ARBA" id="ARBA00023002"/>
    </source>
</evidence>
<feature type="binding site" evidence="9">
    <location>
        <position position="258"/>
    </location>
    <ligand>
        <name>substrate</name>
    </ligand>
</feature>
<dbReference type="GO" id="GO:0006065">
    <property type="term" value="P:UDP-glucuronate biosynthetic process"/>
    <property type="evidence" value="ECO:0007669"/>
    <property type="project" value="UniProtKB-UniPathway"/>
</dbReference>
<dbReference type="SUPFAM" id="SSF52413">
    <property type="entry name" value="UDP-glucose/GDP-mannose dehydrogenase C-terminal domain"/>
    <property type="match status" value="1"/>
</dbReference>
<dbReference type="NCBIfam" id="TIGR03026">
    <property type="entry name" value="NDP-sugDHase"/>
    <property type="match status" value="1"/>
</dbReference>
<dbReference type="InterPro" id="IPR014027">
    <property type="entry name" value="UDP-Glc/GDP-Man_DH_C"/>
</dbReference>
<organism evidence="12 13">
    <name type="scientific">Ureibacillus yapensis</name>
    <dbReference type="NCBI Taxonomy" id="2304605"/>
    <lineage>
        <taxon>Bacteria</taxon>
        <taxon>Bacillati</taxon>
        <taxon>Bacillota</taxon>
        <taxon>Bacilli</taxon>
        <taxon>Bacillales</taxon>
        <taxon>Caryophanaceae</taxon>
        <taxon>Ureibacillus</taxon>
    </lineage>
</organism>